<feature type="compositionally biased region" description="Polar residues" evidence="9">
    <location>
        <begin position="30"/>
        <end position="39"/>
    </location>
</feature>
<accession>A0A3Q1GFR5</accession>
<dbReference type="Pfam" id="PF00096">
    <property type="entry name" value="zf-C2H2"/>
    <property type="match status" value="3"/>
</dbReference>
<evidence type="ECO:0000256" key="2">
    <source>
        <dbReference type="ARBA" id="ARBA00006991"/>
    </source>
</evidence>
<dbReference type="FunFam" id="3.30.160.60:FF:000478">
    <property type="entry name" value="Zinc finger protein 133"/>
    <property type="match status" value="1"/>
</dbReference>
<proteinExistence type="inferred from homology"/>
<dbReference type="InParanoid" id="A0A3Q1GFR5"/>
<dbReference type="GO" id="GO:0000978">
    <property type="term" value="F:RNA polymerase II cis-regulatory region sequence-specific DNA binding"/>
    <property type="evidence" value="ECO:0007669"/>
    <property type="project" value="TreeGrafter"/>
</dbReference>
<keyword evidence="7" id="KW-0539">Nucleus</keyword>
<dbReference type="GO" id="GO:0008270">
    <property type="term" value="F:zinc ion binding"/>
    <property type="evidence" value="ECO:0007669"/>
    <property type="project" value="UniProtKB-KW"/>
</dbReference>
<dbReference type="FunFam" id="3.30.160.60:FF:000475">
    <property type="entry name" value="zinc finger protein 32 isoform X1"/>
    <property type="match status" value="1"/>
</dbReference>
<dbReference type="STRING" id="80966.ENSAPOP00000016480"/>
<evidence type="ECO:0000256" key="3">
    <source>
        <dbReference type="ARBA" id="ARBA00022723"/>
    </source>
</evidence>
<dbReference type="InterPro" id="IPR036236">
    <property type="entry name" value="Znf_C2H2_sf"/>
</dbReference>
<dbReference type="Gene3D" id="3.30.160.60">
    <property type="entry name" value="Classic Zinc Finger"/>
    <property type="match status" value="3"/>
</dbReference>
<reference evidence="11" key="1">
    <citation type="submission" date="2025-08" db="UniProtKB">
        <authorList>
            <consortium name="Ensembl"/>
        </authorList>
    </citation>
    <scope>IDENTIFICATION</scope>
</reference>
<dbReference type="GO" id="GO:0000981">
    <property type="term" value="F:DNA-binding transcription factor activity, RNA polymerase II-specific"/>
    <property type="evidence" value="ECO:0007669"/>
    <property type="project" value="TreeGrafter"/>
</dbReference>
<comment type="similarity">
    <text evidence="2">Belongs to the krueppel C2H2-type zinc-finger protein family.</text>
</comment>
<dbReference type="SUPFAM" id="SSF57667">
    <property type="entry name" value="beta-beta-alpha zinc fingers"/>
    <property type="match status" value="2"/>
</dbReference>
<protein>
    <recommendedName>
        <fullName evidence="10">C2H2-type domain-containing protein</fullName>
    </recommendedName>
</protein>
<dbReference type="PROSITE" id="PS50157">
    <property type="entry name" value="ZINC_FINGER_C2H2_2"/>
    <property type="match status" value="3"/>
</dbReference>
<feature type="domain" description="C2H2-type" evidence="10">
    <location>
        <begin position="126"/>
        <end position="153"/>
    </location>
</feature>
<dbReference type="Proteomes" id="UP000257200">
    <property type="component" value="Unplaced"/>
</dbReference>
<reference evidence="11" key="2">
    <citation type="submission" date="2025-09" db="UniProtKB">
        <authorList>
            <consortium name="Ensembl"/>
        </authorList>
    </citation>
    <scope>IDENTIFICATION</scope>
</reference>
<dbReference type="SMART" id="SM00355">
    <property type="entry name" value="ZnF_C2H2"/>
    <property type="match status" value="3"/>
</dbReference>
<evidence type="ECO:0000256" key="6">
    <source>
        <dbReference type="ARBA" id="ARBA00022833"/>
    </source>
</evidence>
<evidence type="ECO:0000313" key="12">
    <source>
        <dbReference type="Proteomes" id="UP000257200"/>
    </source>
</evidence>
<dbReference type="FunFam" id="3.30.160.60:FF:000446">
    <property type="entry name" value="Zinc finger protein"/>
    <property type="match status" value="1"/>
</dbReference>
<dbReference type="PANTHER" id="PTHR23235">
    <property type="entry name" value="KRUEPPEL-LIKE TRANSCRIPTION FACTOR"/>
    <property type="match status" value="1"/>
</dbReference>
<keyword evidence="4" id="KW-0677">Repeat</keyword>
<evidence type="ECO:0000256" key="9">
    <source>
        <dbReference type="SAM" id="MobiDB-lite"/>
    </source>
</evidence>
<dbReference type="InterPro" id="IPR013087">
    <property type="entry name" value="Znf_C2H2_type"/>
</dbReference>
<evidence type="ECO:0000256" key="7">
    <source>
        <dbReference type="ARBA" id="ARBA00023242"/>
    </source>
</evidence>
<sequence>MLISRHFPCDQLLSYNLPVGERPHQEGSQHVDSGSSRNAVQKPKKSHNRKTSHSNNVDKSVLSEILHDTDAGRKSVNTFKKKYQIKKHYKIHKGVKQHTCNACRKAFSLWSELKVHMIIHKGEKPFSCERCGKCCIHRSALTVHMRTHIGEKPFSCERCGKSFSQRGNLTVHMRTHTGEKL</sequence>
<dbReference type="PROSITE" id="PS00028">
    <property type="entry name" value="ZINC_FINGER_C2H2_1"/>
    <property type="match status" value="3"/>
</dbReference>
<dbReference type="Ensembl" id="ENSAPOT00000033685.1">
    <property type="protein sequence ID" value="ENSAPOP00000016480.1"/>
    <property type="gene ID" value="ENSAPOG00000019602.1"/>
</dbReference>
<evidence type="ECO:0000256" key="5">
    <source>
        <dbReference type="ARBA" id="ARBA00022771"/>
    </source>
</evidence>
<evidence type="ECO:0000256" key="4">
    <source>
        <dbReference type="ARBA" id="ARBA00022737"/>
    </source>
</evidence>
<dbReference type="PANTHER" id="PTHR23235:SF142">
    <property type="entry name" value="ZINC FINGER PROTEIN 384"/>
    <property type="match status" value="1"/>
</dbReference>
<dbReference type="GeneTree" id="ENSGT01150000286977"/>
<dbReference type="GO" id="GO:0005634">
    <property type="term" value="C:nucleus"/>
    <property type="evidence" value="ECO:0007669"/>
    <property type="project" value="UniProtKB-SubCell"/>
</dbReference>
<keyword evidence="6" id="KW-0862">Zinc</keyword>
<feature type="compositionally biased region" description="Basic residues" evidence="9">
    <location>
        <begin position="42"/>
        <end position="52"/>
    </location>
</feature>
<dbReference type="AlphaFoldDB" id="A0A3Q1GFR5"/>
<evidence type="ECO:0000256" key="8">
    <source>
        <dbReference type="PROSITE-ProRule" id="PRU00042"/>
    </source>
</evidence>
<keyword evidence="5 8" id="KW-0863">Zinc-finger</keyword>
<feature type="domain" description="C2H2-type" evidence="10">
    <location>
        <begin position="154"/>
        <end position="181"/>
    </location>
</feature>
<evidence type="ECO:0000259" key="10">
    <source>
        <dbReference type="PROSITE" id="PS50157"/>
    </source>
</evidence>
<feature type="region of interest" description="Disordered" evidence="9">
    <location>
        <begin position="20"/>
        <end position="61"/>
    </location>
</feature>
<organism evidence="11 12">
    <name type="scientific">Acanthochromis polyacanthus</name>
    <name type="common">spiny chromis</name>
    <dbReference type="NCBI Taxonomy" id="80966"/>
    <lineage>
        <taxon>Eukaryota</taxon>
        <taxon>Metazoa</taxon>
        <taxon>Chordata</taxon>
        <taxon>Craniata</taxon>
        <taxon>Vertebrata</taxon>
        <taxon>Euteleostomi</taxon>
        <taxon>Actinopterygii</taxon>
        <taxon>Neopterygii</taxon>
        <taxon>Teleostei</taxon>
        <taxon>Neoteleostei</taxon>
        <taxon>Acanthomorphata</taxon>
        <taxon>Ovalentaria</taxon>
        <taxon>Pomacentridae</taxon>
        <taxon>Acanthochromis</taxon>
    </lineage>
</organism>
<evidence type="ECO:0000313" key="11">
    <source>
        <dbReference type="Ensembl" id="ENSAPOP00000016480.1"/>
    </source>
</evidence>
<feature type="domain" description="C2H2-type" evidence="10">
    <location>
        <begin position="98"/>
        <end position="125"/>
    </location>
</feature>
<evidence type="ECO:0000256" key="1">
    <source>
        <dbReference type="ARBA" id="ARBA00004123"/>
    </source>
</evidence>
<keyword evidence="12" id="KW-1185">Reference proteome</keyword>
<comment type="subcellular location">
    <subcellularLocation>
        <location evidence="1">Nucleus</location>
    </subcellularLocation>
</comment>
<name>A0A3Q1GFR5_9TELE</name>
<keyword evidence="3" id="KW-0479">Metal-binding</keyword>